<dbReference type="InterPro" id="IPR024507">
    <property type="entry name" value="AtzH-like"/>
</dbReference>
<dbReference type="Pfam" id="PF01425">
    <property type="entry name" value="Amidase"/>
    <property type="match status" value="1"/>
</dbReference>
<reference evidence="2" key="1">
    <citation type="submission" date="2022-03" db="EMBL/GenBank/DDBJ databases">
        <title>Cryobacterium sp. nov. strain ZS14-85, isolated from Antarctic soil.</title>
        <authorList>
            <person name="Li J."/>
            <person name="Niu G."/>
        </authorList>
    </citation>
    <scope>NUCLEOTIDE SEQUENCE</scope>
    <source>
        <strain evidence="2">ZS14-85</strain>
    </source>
</reference>
<evidence type="ECO:0000313" key="3">
    <source>
        <dbReference type="Proteomes" id="UP001165341"/>
    </source>
</evidence>
<dbReference type="Proteomes" id="UP001165341">
    <property type="component" value="Unassembled WGS sequence"/>
</dbReference>
<dbReference type="SUPFAM" id="SSF75304">
    <property type="entry name" value="Amidase signature (AS) enzymes"/>
    <property type="match status" value="1"/>
</dbReference>
<dbReference type="InterPro" id="IPR020556">
    <property type="entry name" value="Amidase_CS"/>
</dbReference>
<sequence length="600" mass="60166">MLEQNGRPVEVTAARASVPAVLRPAPPAVGVPAVAVPPAAMPSAATPAFAGPTAAMPPAATSPAAALPAGRPVRAAPSAAAPELRPTSITGELPGGLLAAFEAYEAALAANDLEALAGFFVPGPHTLRGDATGLLVGSDAIAGFRAGRPGVVRRSIRSLHVRAIGTDHALIVAENAPVAGGAGLVTQLWSRTAAGWRIEAAQVAASAPAIDRTIWRVVGTPLVAGEAGGTLAGVRVAVKDLFDVAGFAVGAGTPAYLESATAATESAPSLTALLRAGASVIGIAQTDEFAYSIAGTNVHSGTPPNPRVPGGLPGGSSSGPAAAVALGQADLGLATDTAGSIRVPASYQGLWGLRTSHGAVSRDGVLPLAPSFDTVGWLARNPELLRAAAAVSLDTDRQLPLLPARFAVCAQTVFAAEEGVQAAFVAAVDRLEKSGHLSAVEIISLDPLTHLFETFRTVQAAEAWHAHGDWVDAHPGTLGPDVRSRFAFASLIDEDEAGAHRIDLAEARERLDAALDGRILLLPSTSSTAPARTASGARIEAIRTATLSLTCLAAIGGYPAVSLPGLSVAGAPVGLSLVGPRHSDLALLDLAAGLAAGLEG</sequence>
<dbReference type="RefSeq" id="WP_243012385.1">
    <property type="nucleotide sequence ID" value="NZ_JALGAR010000003.1"/>
</dbReference>
<dbReference type="Pfam" id="PF11533">
    <property type="entry name" value="AtzH-like"/>
    <property type="match status" value="1"/>
</dbReference>
<dbReference type="InterPro" id="IPR023631">
    <property type="entry name" value="Amidase_dom"/>
</dbReference>
<dbReference type="Gene3D" id="3.10.450.50">
    <property type="match status" value="1"/>
</dbReference>
<keyword evidence="3" id="KW-1185">Reference proteome</keyword>
<dbReference type="PROSITE" id="PS00571">
    <property type="entry name" value="AMIDASES"/>
    <property type="match status" value="1"/>
</dbReference>
<dbReference type="PANTHER" id="PTHR46310">
    <property type="entry name" value="AMIDASE 1"/>
    <property type="match status" value="1"/>
</dbReference>
<dbReference type="PANTHER" id="PTHR46310:SF7">
    <property type="entry name" value="AMIDASE 1"/>
    <property type="match status" value="1"/>
</dbReference>
<proteinExistence type="predicted"/>
<gene>
    <name evidence="2" type="ORF">MQH31_12990</name>
</gene>
<name>A0AA41QYA5_9MICO</name>
<comment type="caution">
    <text evidence="2">The sequence shown here is derived from an EMBL/GenBank/DDBJ whole genome shotgun (WGS) entry which is preliminary data.</text>
</comment>
<organism evidence="2 3">
    <name type="scientific">Cryobacterium zhongshanensis</name>
    <dbReference type="NCBI Taxonomy" id="2928153"/>
    <lineage>
        <taxon>Bacteria</taxon>
        <taxon>Bacillati</taxon>
        <taxon>Actinomycetota</taxon>
        <taxon>Actinomycetes</taxon>
        <taxon>Micrococcales</taxon>
        <taxon>Microbacteriaceae</taxon>
        <taxon>Cryobacterium</taxon>
    </lineage>
</organism>
<evidence type="ECO:0000259" key="1">
    <source>
        <dbReference type="Pfam" id="PF01425"/>
    </source>
</evidence>
<evidence type="ECO:0000313" key="2">
    <source>
        <dbReference type="EMBL" id="MCI4658723.1"/>
    </source>
</evidence>
<dbReference type="InterPro" id="IPR036928">
    <property type="entry name" value="AS_sf"/>
</dbReference>
<feature type="domain" description="Amidase" evidence="1">
    <location>
        <begin position="225"/>
        <end position="588"/>
    </location>
</feature>
<dbReference type="AlphaFoldDB" id="A0AA41QYA5"/>
<dbReference type="Gene3D" id="3.90.1300.10">
    <property type="entry name" value="Amidase signature (AS) domain"/>
    <property type="match status" value="1"/>
</dbReference>
<dbReference type="InterPro" id="IPR032710">
    <property type="entry name" value="NTF2-like_dom_sf"/>
</dbReference>
<accession>A0AA41QYA5</accession>
<dbReference type="EMBL" id="JALGAR010000003">
    <property type="protein sequence ID" value="MCI4658723.1"/>
    <property type="molecule type" value="Genomic_DNA"/>
</dbReference>
<dbReference type="SUPFAM" id="SSF54427">
    <property type="entry name" value="NTF2-like"/>
    <property type="match status" value="1"/>
</dbReference>
<protein>
    <submittedName>
        <fullName evidence="2">DUF3225 domain-containing protein</fullName>
    </submittedName>
</protein>